<name>A0A158HTJ7_9BURK</name>
<protein>
    <submittedName>
        <fullName evidence="5">GntR family transcriptional regulator</fullName>
    </submittedName>
</protein>
<reference evidence="5" key="1">
    <citation type="submission" date="2016-01" db="EMBL/GenBank/DDBJ databases">
        <authorList>
            <person name="Peeters C."/>
        </authorList>
    </citation>
    <scope>NUCLEOTIDE SEQUENCE [LARGE SCALE GENOMIC DNA]</scope>
    <source>
        <strain evidence="5">LMG 29317</strain>
    </source>
</reference>
<sequence>MRINPGTTGIMASRTDTSSNEITVDERVYAAITSALLHGKLAPGAQLVERELAAAFDCTRGTIRKVLARLGAEGKLTLEANRGAFVPSPTPEDIREVYRARQVVEAGIVAALCGTLTTQAKRALRAHVKAEQRAVKAGSVEECVRLAGHFHLLLAELAGAPEVHAFLAKLVAKTELYKALFDPTKLSNCASDEHGRLVDALEAGDLATALTAMRTHLDELQARVLAQASGARTNDLASLFAGA</sequence>
<dbReference type="Gene3D" id="1.10.10.10">
    <property type="entry name" value="Winged helix-like DNA-binding domain superfamily/Winged helix DNA-binding domain"/>
    <property type="match status" value="1"/>
</dbReference>
<evidence type="ECO:0000313" key="5">
    <source>
        <dbReference type="EMBL" id="SAL47692.1"/>
    </source>
</evidence>
<dbReference type="InterPro" id="IPR011711">
    <property type="entry name" value="GntR_C"/>
</dbReference>
<dbReference type="PROSITE" id="PS50949">
    <property type="entry name" value="HTH_GNTR"/>
    <property type="match status" value="1"/>
</dbReference>
<dbReference type="SUPFAM" id="SSF48008">
    <property type="entry name" value="GntR ligand-binding domain-like"/>
    <property type="match status" value="1"/>
</dbReference>
<dbReference type="SMART" id="SM00895">
    <property type="entry name" value="FCD"/>
    <property type="match status" value="1"/>
</dbReference>
<proteinExistence type="predicted"/>
<keyword evidence="1" id="KW-0805">Transcription regulation</keyword>
<dbReference type="GO" id="GO:0003700">
    <property type="term" value="F:DNA-binding transcription factor activity"/>
    <property type="evidence" value="ECO:0007669"/>
    <property type="project" value="InterPro"/>
</dbReference>
<dbReference type="SUPFAM" id="SSF46785">
    <property type="entry name" value="Winged helix' DNA-binding domain"/>
    <property type="match status" value="1"/>
</dbReference>
<evidence type="ECO:0000259" key="4">
    <source>
        <dbReference type="PROSITE" id="PS50949"/>
    </source>
</evidence>
<dbReference type="InterPro" id="IPR036388">
    <property type="entry name" value="WH-like_DNA-bd_sf"/>
</dbReference>
<evidence type="ECO:0000313" key="6">
    <source>
        <dbReference type="Proteomes" id="UP000055019"/>
    </source>
</evidence>
<accession>A0A158HTJ7</accession>
<dbReference type="InterPro" id="IPR008920">
    <property type="entry name" value="TF_FadR/GntR_C"/>
</dbReference>
<dbReference type="InterPro" id="IPR036390">
    <property type="entry name" value="WH_DNA-bd_sf"/>
</dbReference>
<evidence type="ECO:0000256" key="1">
    <source>
        <dbReference type="ARBA" id="ARBA00023015"/>
    </source>
</evidence>
<dbReference type="PANTHER" id="PTHR43537:SF53">
    <property type="entry name" value="HTH-TYPE TRANSCRIPTIONAL REPRESSOR NANR"/>
    <property type="match status" value="1"/>
</dbReference>
<dbReference type="EMBL" id="FCOM02000007">
    <property type="protein sequence ID" value="SAL47692.1"/>
    <property type="molecule type" value="Genomic_DNA"/>
</dbReference>
<gene>
    <name evidence="5" type="ORF">AWB74_02158</name>
</gene>
<evidence type="ECO:0000256" key="2">
    <source>
        <dbReference type="ARBA" id="ARBA00023125"/>
    </source>
</evidence>
<dbReference type="Gene3D" id="1.20.120.530">
    <property type="entry name" value="GntR ligand-binding domain-like"/>
    <property type="match status" value="1"/>
</dbReference>
<organism evidence="5 6">
    <name type="scientific">Caballeronia arvi</name>
    <dbReference type="NCBI Taxonomy" id="1777135"/>
    <lineage>
        <taxon>Bacteria</taxon>
        <taxon>Pseudomonadati</taxon>
        <taxon>Pseudomonadota</taxon>
        <taxon>Betaproteobacteria</taxon>
        <taxon>Burkholderiales</taxon>
        <taxon>Burkholderiaceae</taxon>
        <taxon>Caballeronia</taxon>
    </lineage>
</organism>
<feature type="domain" description="HTH gntR-type" evidence="4">
    <location>
        <begin position="22"/>
        <end position="89"/>
    </location>
</feature>
<dbReference type="Pfam" id="PF00392">
    <property type="entry name" value="GntR"/>
    <property type="match status" value="1"/>
</dbReference>
<keyword evidence="2" id="KW-0238">DNA-binding</keyword>
<dbReference type="GO" id="GO:0003677">
    <property type="term" value="F:DNA binding"/>
    <property type="evidence" value="ECO:0007669"/>
    <property type="project" value="UniProtKB-KW"/>
</dbReference>
<keyword evidence="3" id="KW-0804">Transcription</keyword>
<comment type="caution">
    <text evidence="5">The sequence shown here is derived from an EMBL/GenBank/DDBJ whole genome shotgun (WGS) entry which is preliminary data.</text>
</comment>
<evidence type="ECO:0000256" key="3">
    <source>
        <dbReference type="ARBA" id="ARBA00023163"/>
    </source>
</evidence>
<dbReference type="SMART" id="SM00345">
    <property type="entry name" value="HTH_GNTR"/>
    <property type="match status" value="1"/>
</dbReference>
<dbReference type="Pfam" id="PF07729">
    <property type="entry name" value="FCD"/>
    <property type="match status" value="1"/>
</dbReference>
<keyword evidence="6" id="KW-1185">Reference proteome</keyword>
<dbReference type="PANTHER" id="PTHR43537">
    <property type="entry name" value="TRANSCRIPTIONAL REGULATOR, GNTR FAMILY"/>
    <property type="match status" value="1"/>
</dbReference>
<dbReference type="AlphaFoldDB" id="A0A158HTJ7"/>
<dbReference type="InterPro" id="IPR000524">
    <property type="entry name" value="Tscrpt_reg_HTH_GntR"/>
</dbReference>
<dbReference type="Proteomes" id="UP000055019">
    <property type="component" value="Unassembled WGS sequence"/>
</dbReference>
<dbReference type="CDD" id="cd07377">
    <property type="entry name" value="WHTH_GntR"/>
    <property type="match status" value="1"/>
</dbReference>